<dbReference type="Gene3D" id="3.60.10.10">
    <property type="entry name" value="Endonuclease/exonuclease/phosphatase"/>
    <property type="match status" value="1"/>
</dbReference>
<dbReference type="GO" id="GO:0003676">
    <property type="term" value="F:nucleic acid binding"/>
    <property type="evidence" value="ECO:0007669"/>
    <property type="project" value="InterPro"/>
</dbReference>
<protein>
    <submittedName>
        <fullName evidence="2">Predicted protein</fullName>
    </submittedName>
</protein>
<gene>
    <name evidence="2" type="ORF">NAEGRDRAFT_54470</name>
</gene>
<dbReference type="SUPFAM" id="SSF56219">
    <property type="entry name" value="DNase I-like"/>
    <property type="match status" value="1"/>
</dbReference>
<dbReference type="InterPro" id="IPR002156">
    <property type="entry name" value="RNaseH_domain"/>
</dbReference>
<organism evidence="3">
    <name type="scientific">Naegleria gruberi</name>
    <name type="common">Amoeba</name>
    <dbReference type="NCBI Taxonomy" id="5762"/>
    <lineage>
        <taxon>Eukaryota</taxon>
        <taxon>Discoba</taxon>
        <taxon>Heterolobosea</taxon>
        <taxon>Tetramitia</taxon>
        <taxon>Eutetramitia</taxon>
        <taxon>Vahlkampfiidae</taxon>
        <taxon>Naegleria</taxon>
    </lineage>
</organism>
<dbReference type="SUPFAM" id="SSF53098">
    <property type="entry name" value="Ribonuclease H-like"/>
    <property type="match status" value="1"/>
</dbReference>
<accession>D2W3Q8</accession>
<dbReference type="KEGG" id="ngr:NAEGRDRAFT_54470"/>
<evidence type="ECO:0000313" key="2">
    <source>
        <dbReference type="EMBL" id="EFC36306.1"/>
    </source>
</evidence>
<dbReference type="Gene3D" id="3.30.420.10">
    <property type="entry name" value="Ribonuclease H-like superfamily/Ribonuclease H"/>
    <property type="match status" value="1"/>
</dbReference>
<dbReference type="Pfam" id="PF00075">
    <property type="entry name" value="RNase_H"/>
    <property type="match status" value="1"/>
</dbReference>
<dbReference type="EMBL" id="GG738933">
    <property type="protein sequence ID" value="EFC36306.1"/>
    <property type="molecule type" value="Genomic_DNA"/>
</dbReference>
<dbReference type="InParanoid" id="D2W3Q8"/>
<evidence type="ECO:0000313" key="3">
    <source>
        <dbReference type="Proteomes" id="UP000006671"/>
    </source>
</evidence>
<feature type="domain" description="RNase H type-1" evidence="1">
    <location>
        <begin position="472"/>
        <end position="603"/>
    </location>
</feature>
<evidence type="ECO:0000259" key="1">
    <source>
        <dbReference type="PROSITE" id="PS50879"/>
    </source>
</evidence>
<sequence>MHFLNNPHKRNITNINLIPGVLQWTRFESKGIPINIFTPYLSGRVDDKENDVEAMNSITNAVLTCRDEHVIINGDLNINTINPSNGRDKEWCWLFNLLQLTEYKTNNKTYIRRQQNRITTSRLDHIFVSKDIKVIKEELLPPLTSNDHIPFYIDIEFKSHLNWRSYIGKKKREEMIKEINTSNANTFQELNAEIQNNIAKYGTKVDRLGGSIISSIFKGKIRKLENKIMGKLEDPNVGLDEISELQTILKETHIQSCKEIKEQLTDKYNNSHASHMYQFDRKLHSKEIIWKELPFGEQEILDYFSKKFTTSNQTPTFMPSPSTITSGPRDIGRISYRDVKETIKRMKSNTPGQDEISLDIIKGLKLEKLALIVEEFNKCLTQGDIPQEWKHEEGGLGVPSIEEFTDRLNLRTLSLIANSNNKLVQKAFKFGISHTNDNSNNIFIQWMSILQKYNLDFKKNHTKFRLKKVNETNRCFIIHTDGSKLAGKTGMGINIYESGGRLSPCKSLSLRINNEYSNNVAEIGAIITAMKLLPNGTTARIHTDSKVAIDVLSRKYKGNFLPFKTEFFNIQKEKNISVYIIKVKGHEDKENIIVDRLAKDGTERDKIFDIKSLLTNQYLLMKNDIVIFDCKRMTVNRQLKEMHEAIDSNPNFIPNQSWSSINVAYLKSRLSPKTKYQIWRNASNSHIKYTQKKDELNPTCSDCNCPSNLEHYIHECPRLDNQRRYCQNRLTEILDRPECSLSPIQEIPFQYSYVLYFHHSGITFFENEYIDKIPNHNVLKKWPEIQAAISKFIGRAFLIYQIDSKPIYKRSEK</sequence>
<keyword evidence="3" id="KW-1185">Reference proteome</keyword>
<dbReference type="VEuPathDB" id="AmoebaDB:NAEGRDRAFT_54470"/>
<dbReference type="AlphaFoldDB" id="D2W3Q8"/>
<dbReference type="InterPro" id="IPR036397">
    <property type="entry name" value="RNaseH_sf"/>
</dbReference>
<dbReference type="Proteomes" id="UP000006671">
    <property type="component" value="Unassembled WGS sequence"/>
</dbReference>
<dbReference type="GeneID" id="8862074"/>
<reference evidence="2 3" key="1">
    <citation type="journal article" date="2010" name="Cell">
        <title>The genome of Naegleria gruberi illuminates early eukaryotic versatility.</title>
        <authorList>
            <person name="Fritz-Laylin L.K."/>
            <person name="Prochnik S.E."/>
            <person name="Ginger M.L."/>
            <person name="Dacks J.B."/>
            <person name="Carpenter M.L."/>
            <person name="Field M.C."/>
            <person name="Kuo A."/>
            <person name="Paredez A."/>
            <person name="Chapman J."/>
            <person name="Pham J."/>
            <person name="Shu S."/>
            <person name="Neupane R."/>
            <person name="Cipriano M."/>
            <person name="Mancuso J."/>
            <person name="Tu H."/>
            <person name="Salamov A."/>
            <person name="Lindquist E."/>
            <person name="Shapiro H."/>
            <person name="Lucas S."/>
            <person name="Grigoriev I.V."/>
            <person name="Cande W.Z."/>
            <person name="Fulton C."/>
            <person name="Rokhsar D.S."/>
            <person name="Dawson S.C."/>
        </authorList>
    </citation>
    <scope>NUCLEOTIDE SEQUENCE [LARGE SCALE GENOMIC DNA]</scope>
    <source>
        <strain evidence="2 3">NEG-M</strain>
    </source>
</reference>
<dbReference type="OrthoDB" id="6513731at2759"/>
<dbReference type="GO" id="GO:0004523">
    <property type="term" value="F:RNA-DNA hybrid ribonuclease activity"/>
    <property type="evidence" value="ECO:0007669"/>
    <property type="project" value="InterPro"/>
</dbReference>
<dbReference type="PROSITE" id="PS50879">
    <property type="entry name" value="RNASE_H_1"/>
    <property type="match status" value="1"/>
</dbReference>
<dbReference type="RefSeq" id="XP_002669050.1">
    <property type="nucleotide sequence ID" value="XM_002669004.1"/>
</dbReference>
<proteinExistence type="predicted"/>
<dbReference type="InterPro" id="IPR012337">
    <property type="entry name" value="RNaseH-like_sf"/>
</dbReference>
<name>D2W3Q8_NAEGR</name>
<dbReference type="InterPro" id="IPR036691">
    <property type="entry name" value="Endo/exonu/phosph_ase_sf"/>
</dbReference>